<evidence type="ECO:0000313" key="2">
    <source>
        <dbReference type="Proteomes" id="UP000291469"/>
    </source>
</evidence>
<dbReference type="Proteomes" id="UP000291469">
    <property type="component" value="Chromosome"/>
</dbReference>
<dbReference type="KEGG" id="erz:ER308_08395"/>
<accession>A0A411YED9</accession>
<protein>
    <submittedName>
        <fullName evidence="1">Uncharacterized protein</fullName>
    </submittedName>
</protein>
<reference evidence="1 2" key="1">
    <citation type="submission" date="2019-01" db="EMBL/GenBank/DDBJ databases">
        <title>Egibacter rhizosphaerae EGI 80759T.</title>
        <authorList>
            <person name="Chen D.-D."/>
            <person name="Tian Y."/>
            <person name="Jiao J.-Y."/>
            <person name="Zhang X.-T."/>
            <person name="Zhang Y.-G."/>
            <person name="Zhang Y."/>
            <person name="Xiao M."/>
            <person name="Shu W.-S."/>
            <person name="Li W.-J."/>
        </authorList>
    </citation>
    <scope>NUCLEOTIDE SEQUENCE [LARGE SCALE GENOMIC DNA]</scope>
    <source>
        <strain evidence="1 2">EGI 80759</strain>
    </source>
</reference>
<dbReference type="AlphaFoldDB" id="A0A411YED9"/>
<dbReference type="RefSeq" id="WP_131154565.1">
    <property type="nucleotide sequence ID" value="NZ_CP036402.1"/>
</dbReference>
<gene>
    <name evidence="1" type="ORF">ER308_08395</name>
</gene>
<evidence type="ECO:0000313" key="1">
    <source>
        <dbReference type="EMBL" id="QBI19568.1"/>
    </source>
</evidence>
<keyword evidence="2" id="KW-1185">Reference proteome</keyword>
<dbReference type="EMBL" id="CP036402">
    <property type="protein sequence ID" value="QBI19568.1"/>
    <property type="molecule type" value="Genomic_DNA"/>
</dbReference>
<organism evidence="1 2">
    <name type="scientific">Egibacter rhizosphaerae</name>
    <dbReference type="NCBI Taxonomy" id="1670831"/>
    <lineage>
        <taxon>Bacteria</taxon>
        <taxon>Bacillati</taxon>
        <taxon>Actinomycetota</taxon>
        <taxon>Nitriliruptoria</taxon>
        <taxon>Egibacterales</taxon>
        <taxon>Egibacteraceae</taxon>
        <taxon>Egibacter</taxon>
    </lineage>
</organism>
<dbReference type="OrthoDB" id="134712at2"/>
<sequence length="112" mass="12633">MARPVVCEFPPRKARNEIDCATRREEDESAAALDEERAALLEELRTSTGLGGHARRLGEDAERARKTVSARIRDSLRRLEGVHPELAEHLRASVSTGVACRYQPARRTEWKL</sequence>
<name>A0A411YED9_9ACTN</name>
<proteinExistence type="predicted"/>